<feature type="domain" description="Response regulatory" evidence="11">
    <location>
        <begin position="61"/>
        <end position="179"/>
    </location>
</feature>
<dbReference type="PANTHER" id="PTHR43874:SF95">
    <property type="entry name" value="TWO-COMPONENT RESPONSE REGULATOR-LIKE APRR5"/>
    <property type="match status" value="1"/>
</dbReference>
<dbReference type="SMART" id="SM00448">
    <property type="entry name" value="REC"/>
    <property type="match status" value="1"/>
</dbReference>
<dbReference type="InterPro" id="IPR010402">
    <property type="entry name" value="CCT_domain"/>
</dbReference>
<keyword evidence="5" id="KW-0090">Biological rhythms</keyword>
<evidence type="ECO:0000256" key="10">
    <source>
        <dbReference type="SAM" id="MobiDB-lite"/>
    </source>
</evidence>
<dbReference type="CDD" id="cd17582">
    <property type="entry name" value="psREC_PRR"/>
    <property type="match status" value="1"/>
</dbReference>
<evidence type="ECO:0000256" key="7">
    <source>
        <dbReference type="ARBA" id="ARBA00023242"/>
    </source>
</evidence>
<dbReference type="EMBL" id="BTGU01000018">
    <property type="protein sequence ID" value="GMN44300.1"/>
    <property type="molecule type" value="Genomic_DNA"/>
</dbReference>
<feature type="domain" description="CCT" evidence="12">
    <location>
        <begin position="647"/>
        <end position="689"/>
    </location>
</feature>
<feature type="compositionally biased region" description="Polar residues" evidence="10">
    <location>
        <begin position="350"/>
        <end position="366"/>
    </location>
</feature>
<organism evidence="13 14">
    <name type="scientific">Ficus carica</name>
    <name type="common">Common fig</name>
    <dbReference type="NCBI Taxonomy" id="3494"/>
    <lineage>
        <taxon>Eukaryota</taxon>
        <taxon>Viridiplantae</taxon>
        <taxon>Streptophyta</taxon>
        <taxon>Embryophyta</taxon>
        <taxon>Tracheophyta</taxon>
        <taxon>Spermatophyta</taxon>
        <taxon>Magnoliopsida</taxon>
        <taxon>eudicotyledons</taxon>
        <taxon>Gunneridae</taxon>
        <taxon>Pentapetalae</taxon>
        <taxon>rosids</taxon>
        <taxon>fabids</taxon>
        <taxon>Rosales</taxon>
        <taxon>Moraceae</taxon>
        <taxon>Ficeae</taxon>
        <taxon>Ficus</taxon>
    </lineage>
</organism>
<evidence type="ECO:0008006" key="15">
    <source>
        <dbReference type="Google" id="ProtNLM"/>
    </source>
</evidence>
<evidence type="ECO:0000256" key="2">
    <source>
        <dbReference type="ARBA" id="ARBA00010330"/>
    </source>
</evidence>
<comment type="caution">
    <text evidence="13">The sequence shown here is derived from an EMBL/GenBank/DDBJ whole genome shotgun (WGS) entry which is preliminary data.</text>
</comment>
<dbReference type="InterPro" id="IPR045279">
    <property type="entry name" value="ARR-like"/>
</dbReference>
<evidence type="ECO:0000256" key="5">
    <source>
        <dbReference type="ARBA" id="ARBA00023108"/>
    </source>
</evidence>
<dbReference type="PROSITE" id="PS51017">
    <property type="entry name" value="CCT"/>
    <property type="match status" value="1"/>
</dbReference>
<comment type="similarity">
    <text evidence="2">Belongs to the ARR-like family.</text>
</comment>
<sequence length="703" mass="77483">MEELKGQSQAAAEKNRGVTETETNNEKTETNNGTDNKTRNGCSSSGAITRWDRLFPRMLMRVLLVEADDSTRQIIAALLRKCSYRVAAVSDGLKAWELLKGRPHNVDLILTEVDLPSISGFALLTLIMEHEVCKNIPVIMMSSQDSVSTVYKCMMRGAADYLVKPIRRNELSNLWQHVWRRKASAANGPQDESVAQDKVEATCENDAASNHSNGNTSCIQRNEENTDKGSDAQSSCTKPELEAESVHMEKMQEFLQPTERTSFPSDLRIRKDEGPSNLGQKLLMHGIEARGSSMGAFEDADAGMMLGKGFVTEGIRRDANMSGDACENNNVMCNRSRDPIDLNGVLDDQPSCNYQNSSSSNGTSKLDSGPRLDLTLRSYCTGFDSHVIEKRHTLGHSNSSAFTRYINKPLQPLNPTPASAFDQEKEWGTRAEKHVSNVGTGLSYNYDPAGASQRTPKSVITLATGQSNHSEAATFCSQQRVLPLPIPVKGIRINSPCSGYGSVVPTVFCSQSGSSSMVSPSSVAQPQESQFVMNTFYQTNPEKNKSDQPYDPLCRNTNMATDQAIHNQEHKLDSLDNSGHISPTTDQSASSSFCNGNVSHLNSIGYGSACGSNSNVDQVVLVRTVSESKNDESYFTNNTNSHWSIQREAALTKFRMKRKDRCFEKKVRYESRKKLAEQRPRVKGQFVRQVPTEPFTAATDGNS</sequence>
<keyword evidence="4" id="KW-0805">Transcription regulation</keyword>
<evidence type="ECO:0000256" key="1">
    <source>
        <dbReference type="ARBA" id="ARBA00004123"/>
    </source>
</evidence>
<feature type="compositionally biased region" description="Polar residues" evidence="10">
    <location>
        <begin position="207"/>
        <end position="220"/>
    </location>
</feature>
<dbReference type="InterPro" id="IPR011006">
    <property type="entry name" value="CheY-like_superfamily"/>
</dbReference>
<dbReference type="PROSITE" id="PS50110">
    <property type="entry name" value="RESPONSE_REGULATORY"/>
    <property type="match status" value="1"/>
</dbReference>
<gene>
    <name evidence="13" type="ORF">TIFTF001_013494</name>
</gene>
<dbReference type="GO" id="GO:0000160">
    <property type="term" value="P:phosphorelay signal transduction system"/>
    <property type="evidence" value="ECO:0007669"/>
    <property type="project" value="UniProtKB-KW"/>
</dbReference>
<protein>
    <recommendedName>
        <fullName evidence="15">Two-component response regulator-like APRR5</fullName>
    </recommendedName>
</protein>
<dbReference type="InterPro" id="IPR001789">
    <property type="entry name" value="Sig_transdc_resp-reg_receiver"/>
</dbReference>
<comment type="subcellular location">
    <subcellularLocation>
        <location evidence="1 9">Nucleus</location>
    </subcellularLocation>
</comment>
<feature type="region of interest" description="Disordered" evidence="10">
    <location>
        <begin position="680"/>
        <end position="703"/>
    </location>
</feature>
<feature type="compositionally biased region" description="Polar residues" evidence="10">
    <location>
        <begin position="1"/>
        <end position="10"/>
    </location>
</feature>
<name>A0AA88A263_FICCA</name>
<comment type="caution">
    <text evidence="8">Lacks conserved residue(s) required for the propagation of feature annotation.</text>
</comment>
<keyword evidence="6" id="KW-0804">Transcription</keyword>
<feature type="compositionally biased region" description="Basic and acidic residues" evidence="10">
    <location>
        <begin position="221"/>
        <end position="230"/>
    </location>
</feature>
<keyword evidence="3" id="KW-0902">Two-component regulatory system</keyword>
<feature type="region of interest" description="Disordered" evidence="10">
    <location>
        <begin position="185"/>
        <end position="243"/>
    </location>
</feature>
<feature type="region of interest" description="Disordered" evidence="10">
    <location>
        <begin position="1"/>
        <end position="44"/>
    </location>
</feature>
<dbReference type="SUPFAM" id="SSF52172">
    <property type="entry name" value="CheY-like"/>
    <property type="match status" value="1"/>
</dbReference>
<evidence type="ECO:0000256" key="3">
    <source>
        <dbReference type="ARBA" id="ARBA00023012"/>
    </source>
</evidence>
<keyword evidence="14" id="KW-1185">Reference proteome</keyword>
<dbReference type="AlphaFoldDB" id="A0AA88A263"/>
<evidence type="ECO:0000256" key="4">
    <source>
        <dbReference type="ARBA" id="ARBA00023015"/>
    </source>
</evidence>
<reference evidence="13" key="1">
    <citation type="submission" date="2023-07" db="EMBL/GenBank/DDBJ databases">
        <title>draft genome sequence of fig (Ficus carica).</title>
        <authorList>
            <person name="Takahashi T."/>
            <person name="Nishimura K."/>
        </authorList>
    </citation>
    <scope>NUCLEOTIDE SEQUENCE</scope>
</reference>
<evidence type="ECO:0000259" key="12">
    <source>
        <dbReference type="PROSITE" id="PS51017"/>
    </source>
</evidence>
<evidence type="ECO:0000313" key="13">
    <source>
        <dbReference type="EMBL" id="GMN44300.1"/>
    </source>
</evidence>
<proteinExistence type="inferred from homology"/>
<dbReference type="Pfam" id="PF06203">
    <property type="entry name" value="CCT"/>
    <property type="match status" value="1"/>
</dbReference>
<dbReference type="GO" id="GO:0005634">
    <property type="term" value="C:nucleus"/>
    <property type="evidence" value="ECO:0007669"/>
    <property type="project" value="UniProtKB-SubCell"/>
</dbReference>
<evidence type="ECO:0000259" key="11">
    <source>
        <dbReference type="PROSITE" id="PS50110"/>
    </source>
</evidence>
<accession>A0AA88A263</accession>
<evidence type="ECO:0000313" key="14">
    <source>
        <dbReference type="Proteomes" id="UP001187192"/>
    </source>
</evidence>
<evidence type="ECO:0000256" key="6">
    <source>
        <dbReference type="ARBA" id="ARBA00023163"/>
    </source>
</evidence>
<feature type="compositionally biased region" description="Basic and acidic residues" evidence="10">
    <location>
        <begin position="13"/>
        <end position="29"/>
    </location>
</feature>
<dbReference type="GO" id="GO:0048511">
    <property type="term" value="P:rhythmic process"/>
    <property type="evidence" value="ECO:0007669"/>
    <property type="project" value="UniProtKB-KW"/>
</dbReference>
<feature type="region of interest" description="Disordered" evidence="10">
    <location>
        <begin position="342"/>
        <end position="369"/>
    </location>
</feature>
<evidence type="ECO:0000256" key="9">
    <source>
        <dbReference type="PROSITE-ProRule" id="PRU00357"/>
    </source>
</evidence>
<evidence type="ECO:0000256" key="8">
    <source>
        <dbReference type="PROSITE-ProRule" id="PRU00169"/>
    </source>
</evidence>
<dbReference type="Gene3D" id="3.40.50.2300">
    <property type="match status" value="1"/>
</dbReference>
<dbReference type="Proteomes" id="UP001187192">
    <property type="component" value="Unassembled WGS sequence"/>
</dbReference>
<dbReference type="Pfam" id="PF00072">
    <property type="entry name" value="Response_reg"/>
    <property type="match status" value="1"/>
</dbReference>
<dbReference type="GO" id="GO:0009736">
    <property type="term" value="P:cytokinin-activated signaling pathway"/>
    <property type="evidence" value="ECO:0007669"/>
    <property type="project" value="InterPro"/>
</dbReference>
<dbReference type="PANTHER" id="PTHR43874">
    <property type="entry name" value="TWO-COMPONENT RESPONSE REGULATOR"/>
    <property type="match status" value="1"/>
</dbReference>
<keyword evidence="7 9" id="KW-0539">Nucleus</keyword>